<feature type="region of interest" description="Disordered" evidence="11">
    <location>
        <begin position="77"/>
        <end position="100"/>
    </location>
</feature>
<comment type="subcellular location">
    <subcellularLocation>
        <location evidence="1 10">Golgi apparatus membrane</location>
        <topology evidence="1 10">Peripheral membrane protein</topology>
    </subcellularLocation>
</comment>
<feature type="compositionally biased region" description="Low complexity" evidence="11">
    <location>
        <begin position="77"/>
        <end position="96"/>
    </location>
</feature>
<evidence type="ECO:0000256" key="9">
    <source>
        <dbReference type="ARBA" id="ARBA00043873"/>
    </source>
</evidence>
<comment type="function">
    <text evidence="9">Acts as a component of the peripheral membrane COG complex that is involved in intra-Golgi protein trafficking. COG is located at the cis-Golgi, and regulates tethering of retrograde intra-Golgi vesicles and possibly a number of other membrane trafficking events.</text>
</comment>
<dbReference type="PANTHER" id="PTHR21506:SF0">
    <property type="entry name" value="CONSERVED OLIGOMERIC GOLGI COMPLEX SUBUNIT 6"/>
    <property type="match status" value="1"/>
</dbReference>
<evidence type="ECO:0000256" key="4">
    <source>
        <dbReference type="ARBA" id="ARBA00022448"/>
    </source>
</evidence>
<dbReference type="InterPro" id="IPR048368">
    <property type="entry name" value="COG6_N"/>
</dbReference>
<comment type="similarity">
    <text evidence="2 10">Belongs to the COG6 family.</text>
</comment>
<name>A0A5N6H8N3_ASPFL</name>
<feature type="compositionally biased region" description="Basic and acidic residues" evidence="11">
    <location>
        <begin position="671"/>
        <end position="680"/>
    </location>
</feature>
<proteinExistence type="inferred from homology"/>
<evidence type="ECO:0000259" key="12">
    <source>
        <dbReference type="Pfam" id="PF06419"/>
    </source>
</evidence>
<evidence type="ECO:0000256" key="11">
    <source>
        <dbReference type="SAM" id="MobiDB-lite"/>
    </source>
</evidence>
<keyword evidence="7 10" id="KW-0472">Membrane</keyword>
<evidence type="ECO:0000256" key="7">
    <source>
        <dbReference type="ARBA" id="ARBA00023136"/>
    </source>
</evidence>
<keyword evidence="5 10" id="KW-0653">Protein transport</keyword>
<evidence type="ECO:0000256" key="3">
    <source>
        <dbReference type="ARBA" id="ARBA00020973"/>
    </source>
</evidence>
<accession>A0A5N6H8N3</accession>
<evidence type="ECO:0000259" key="13">
    <source>
        <dbReference type="Pfam" id="PF20653"/>
    </source>
</evidence>
<keyword evidence="4 10" id="KW-0813">Transport</keyword>
<evidence type="ECO:0000256" key="8">
    <source>
        <dbReference type="ARBA" id="ARBA00031348"/>
    </source>
</evidence>
<feature type="domain" description="Conserved oligomeric complex COG6 N-terminal" evidence="12">
    <location>
        <begin position="127"/>
        <end position="238"/>
    </location>
</feature>
<dbReference type="Pfam" id="PF06419">
    <property type="entry name" value="COG6_N"/>
    <property type="match status" value="1"/>
</dbReference>
<dbReference type="InterPro" id="IPR048369">
    <property type="entry name" value="COG6_C"/>
</dbReference>
<feature type="region of interest" description="Disordered" evidence="11">
    <location>
        <begin position="665"/>
        <end position="688"/>
    </location>
</feature>
<reference evidence="14" key="1">
    <citation type="submission" date="2019-04" db="EMBL/GenBank/DDBJ databases">
        <title>Friends and foes A comparative genomics study of 23 Aspergillus species from section Flavi.</title>
        <authorList>
            <consortium name="DOE Joint Genome Institute"/>
            <person name="Kjaerbolling I."/>
            <person name="Vesth T."/>
            <person name="Frisvad J.C."/>
            <person name="Nybo J.L."/>
            <person name="Theobald S."/>
            <person name="Kildgaard S."/>
            <person name="Isbrandt T."/>
            <person name="Kuo A."/>
            <person name="Sato A."/>
            <person name="Lyhne E.K."/>
            <person name="Kogle M.E."/>
            <person name="Wiebenga A."/>
            <person name="Kun R.S."/>
            <person name="Lubbers R.J."/>
            <person name="Makela M.R."/>
            <person name="Barry K."/>
            <person name="Chovatia M."/>
            <person name="Clum A."/>
            <person name="Daum C."/>
            <person name="Haridas S."/>
            <person name="He G."/>
            <person name="LaButti K."/>
            <person name="Lipzen A."/>
            <person name="Mondo S."/>
            <person name="Riley R."/>
            <person name="Salamov A."/>
            <person name="Simmons B.A."/>
            <person name="Magnuson J.K."/>
            <person name="Henrissat B."/>
            <person name="Mortensen U.H."/>
            <person name="Larsen T.O."/>
            <person name="Devries R.P."/>
            <person name="Grigoriev I.V."/>
            <person name="Machida M."/>
            <person name="Baker S.E."/>
            <person name="Andersen M.R."/>
        </authorList>
    </citation>
    <scope>NUCLEOTIDE SEQUENCE [LARGE SCALE GENOMIC DNA]</scope>
    <source>
        <strain evidence="14">CBS 121.62</strain>
    </source>
</reference>
<keyword evidence="6 10" id="KW-0333">Golgi apparatus</keyword>
<dbReference type="GO" id="GO:0015031">
    <property type="term" value="P:protein transport"/>
    <property type="evidence" value="ECO:0007669"/>
    <property type="project" value="UniProtKB-KW"/>
</dbReference>
<dbReference type="Proteomes" id="UP000325434">
    <property type="component" value="Unassembled WGS sequence"/>
</dbReference>
<organism evidence="14">
    <name type="scientific">Aspergillus flavus</name>
    <dbReference type="NCBI Taxonomy" id="5059"/>
    <lineage>
        <taxon>Eukaryota</taxon>
        <taxon>Fungi</taxon>
        <taxon>Dikarya</taxon>
        <taxon>Ascomycota</taxon>
        <taxon>Pezizomycotina</taxon>
        <taxon>Eurotiomycetes</taxon>
        <taxon>Eurotiomycetidae</taxon>
        <taxon>Eurotiales</taxon>
        <taxon>Aspergillaceae</taxon>
        <taxon>Aspergillus</taxon>
        <taxon>Aspergillus subgen. Circumdati</taxon>
    </lineage>
</organism>
<dbReference type="AlphaFoldDB" id="A0A5N6H8N3"/>
<dbReference type="GO" id="GO:0017119">
    <property type="term" value="C:Golgi transport complex"/>
    <property type="evidence" value="ECO:0007669"/>
    <property type="project" value="UniProtKB-UniRule"/>
</dbReference>
<dbReference type="GO" id="GO:0006891">
    <property type="term" value="P:intra-Golgi vesicle-mediated transport"/>
    <property type="evidence" value="ECO:0007669"/>
    <property type="project" value="UniProtKB-UniRule"/>
</dbReference>
<comment type="function">
    <text evidence="10">Acts as component of the peripheral membrane COG complex that is involved in intra-Golgi protein trafficking. COG is located at the cis-Golgi, and regulates tethering of retrograde intra-Golgi vesicles and possibly a number of other membrane trafficking events.</text>
</comment>
<evidence type="ECO:0000256" key="5">
    <source>
        <dbReference type="ARBA" id="ARBA00022927"/>
    </source>
</evidence>
<sequence length="812" mass="90050">MDLENNAIHCSTFVQHTYIKLNPVGPIGAGRLPETRSVEEAQQYPTGWRFWLTILTMSALVVLGGLDTNIVATAVPSHASTRTPSPAASPLSPPATQRSSALTNRLTSVLSASYADSDIRDALETLSLRDIHNTPEVRRQLRLDVQKEVVDCNAEIVRDFGKVAEQLKRIGTVITSLNQTCDEMRKHISLARQDTAPVLEEASTLMNQKKEAETKQQLLDAFTKHFVVPDDDILVLTSLEDPINDQFFEVLARVKQVHRDCEALLGGENQRLGLELMDKSSRNLNSAYQKLYRWIQKEFKSLNLEDPRISSSIRRALRVLAERPSLFHSCLDFFAEARDYTLSDAFHYALTDAVSGTAGDSNVKPIEFSAHDPLRYIGDMLAWVHSTTVSEREALEALFVADGEELARGIQAGLSSEPWSRIDEHEEVAFDGQKALSDLVNRDLIGVSRALRQRVELVIQGHDDPVTCYKVVGLLSFYRTTFQKLLGPNSNLAELLVTLEKFTFGHFEALMKDVVSSLSTDHLALTPSEDLSTPQFLIDALEGLTSLMKTYEASFGADDTESTSDENRFTPVLRAAFDPFLELATSSAEELSNATARAIYLTNIHLTARTSVSEYSFVSTTHLNPISTKLSSLRIDLLEIQHRYLLDESGLQVLLTALEPFSPSSVAKSSTETEKQDSHPLESQPQQQPNLADIATLPAFQPEALIAVSQQLDDFLPSALMDATDNLKRLRSAAFVKSVTEEAVEAFCRDFEFVEGMIIGADEARGKVDVTRVDRGSETGAESEKGMEEGENGWGLRRLFPRTTGEIRVLLS</sequence>
<dbReference type="PANTHER" id="PTHR21506">
    <property type="entry name" value="COMPONENT OF OLIGOMERIC GOLGI COMPLEX 6"/>
    <property type="match status" value="1"/>
</dbReference>
<evidence type="ECO:0000256" key="6">
    <source>
        <dbReference type="ARBA" id="ARBA00023034"/>
    </source>
</evidence>
<comment type="subunit">
    <text evidence="10">Component of the conserved oligomeric Golgi complex.</text>
</comment>
<dbReference type="Pfam" id="PF20653">
    <property type="entry name" value="COG6_C"/>
    <property type="match status" value="1"/>
</dbReference>
<dbReference type="SMART" id="SM01087">
    <property type="entry name" value="COG6"/>
    <property type="match status" value="1"/>
</dbReference>
<dbReference type="VEuPathDB" id="FungiDB:AFLA_011191"/>
<dbReference type="VEuPathDB" id="FungiDB:F9C07_1168830"/>
<evidence type="ECO:0000256" key="1">
    <source>
        <dbReference type="ARBA" id="ARBA00004395"/>
    </source>
</evidence>
<evidence type="ECO:0000256" key="10">
    <source>
        <dbReference type="RuleBase" id="RU365075"/>
    </source>
</evidence>
<dbReference type="GO" id="GO:0000139">
    <property type="term" value="C:Golgi membrane"/>
    <property type="evidence" value="ECO:0007669"/>
    <property type="project" value="UniProtKB-SubCell"/>
</dbReference>
<evidence type="ECO:0000313" key="14">
    <source>
        <dbReference type="EMBL" id="KAB8250527.1"/>
    </source>
</evidence>
<dbReference type="EMBL" id="ML734564">
    <property type="protein sequence ID" value="KAB8250527.1"/>
    <property type="molecule type" value="Genomic_DNA"/>
</dbReference>
<dbReference type="InterPro" id="IPR010490">
    <property type="entry name" value="COG6"/>
</dbReference>
<evidence type="ECO:0000256" key="2">
    <source>
        <dbReference type="ARBA" id="ARBA00011023"/>
    </source>
</evidence>
<gene>
    <name evidence="14" type="ORF">BDV35DRAFT_377280</name>
</gene>
<feature type="domain" description="Conserved Oligomeric Golgi complex subunit 6 C-terminal" evidence="13">
    <location>
        <begin position="270"/>
        <end position="811"/>
    </location>
</feature>
<protein>
    <recommendedName>
        <fullName evidence="3 10">Conserved oligomeric Golgi complex subunit 6</fullName>
        <shortName evidence="10">COG complex subunit 6</shortName>
    </recommendedName>
    <alternativeName>
        <fullName evidence="8 10">Component of oligomeric Golgi complex 6</fullName>
    </alternativeName>
</protein>